<feature type="transmembrane region" description="Helical" evidence="1">
    <location>
        <begin position="60"/>
        <end position="79"/>
    </location>
</feature>
<keyword evidence="3" id="KW-1185">Reference proteome</keyword>
<protein>
    <submittedName>
        <fullName evidence="2">Uncharacterized protein</fullName>
    </submittedName>
</protein>
<accession>A0A1R2B9D8</accession>
<comment type="caution">
    <text evidence="2">The sequence shown here is derived from an EMBL/GenBank/DDBJ whole genome shotgun (WGS) entry which is preliminary data.</text>
</comment>
<gene>
    <name evidence="2" type="ORF">SteCoe_27965</name>
</gene>
<keyword evidence="1" id="KW-0812">Transmembrane</keyword>
<keyword evidence="1" id="KW-1133">Transmembrane helix</keyword>
<evidence type="ECO:0000313" key="2">
    <source>
        <dbReference type="EMBL" id="OMJ73376.1"/>
    </source>
</evidence>
<evidence type="ECO:0000313" key="3">
    <source>
        <dbReference type="Proteomes" id="UP000187209"/>
    </source>
</evidence>
<evidence type="ECO:0000256" key="1">
    <source>
        <dbReference type="SAM" id="Phobius"/>
    </source>
</evidence>
<dbReference type="AlphaFoldDB" id="A0A1R2B9D8"/>
<dbReference type="Proteomes" id="UP000187209">
    <property type="component" value="Unassembled WGS sequence"/>
</dbReference>
<organism evidence="2 3">
    <name type="scientific">Stentor coeruleus</name>
    <dbReference type="NCBI Taxonomy" id="5963"/>
    <lineage>
        <taxon>Eukaryota</taxon>
        <taxon>Sar</taxon>
        <taxon>Alveolata</taxon>
        <taxon>Ciliophora</taxon>
        <taxon>Postciliodesmatophora</taxon>
        <taxon>Heterotrichea</taxon>
        <taxon>Heterotrichida</taxon>
        <taxon>Stentoridae</taxon>
        <taxon>Stentor</taxon>
    </lineage>
</organism>
<sequence>MSAEWIEEHINDMTKEELQELISLKNRRSAAGVGAFVVSLFPQYTLLTHPFFRNYQKNGIPARIGIAGLLVFPLCMSFLGSKPFSIKMQVFIEKLKQKYN</sequence>
<proteinExistence type="predicted"/>
<name>A0A1R2B9D8_9CILI</name>
<dbReference type="EMBL" id="MPUH01000827">
    <property type="protein sequence ID" value="OMJ73376.1"/>
    <property type="molecule type" value="Genomic_DNA"/>
</dbReference>
<keyword evidence="1" id="KW-0472">Membrane</keyword>
<feature type="transmembrane region" description="Helical" evidence="1">
    <location>
        <begin position="30"/>
        <end position="48"/>
    </location>
</feature>
<reference evidence="2 3" key="1">
    <citation type="submission" date="2016-11" db="EMBL/GenBank/DDBJ databases">
        <title>The macronuclear genome of Stentor coeruleus: a giant cell with tiny introns.</title>
        <authorList>
            <person name="Slabodnick M."/>
            <person name="Ruby J.G."/>
            <person name="Reiff S.B."/>
            <person name="Swart E.C."/>
            <person name="Gosai S."/>
            <person name="Prabakaran S."/>
            <person name="Witkowska E."/>
            <person name="Larue G.E."/>
            <person name="Fisher S."/>
            <person name="Freeman R.M."/>
            <person name="Gunawardena J."/>
            <person name="Chu W."/>
            <person name="Stover N.A."/>
            <person name="Gregory B.D."/>
            <person name="Nowacki M."/>
            <person name="Derisi J."/>
            <person name="Roy S.W."/>
            <person name="Marshall W.F."/>
            <person name="Sood P."/>
        </authorList>
    </citation>
    <scope>NUCLEOTIDE SEQUENCE [LARGE SCALE GENOMIC DNA]</scope>
    <source>
        <strain evidence="2">WM001</strain>
    </source>
</reference>